<organism evidence="2">
    <name type="scientific">Siphoviridae sp. ctOb14</name>
    <dbReference type="NCBI Taxonomy" id="2827862"/>
    <lineage>
        <taxon>Viruses</taxon>
        <taxon>Duplodnaviria</taxon>
        <taxon>Heunggongvirae</taxon>
        <taxon>Uroviricota</taxon>
        <taxon>Caudoviricetes</taxon>
    </lineage>
</organism>
<feature type="region of interest" description="Disordered" evidence="1">
    <location>
        <begin position="29"/>
        <end position="71"/>
    </location>
</feature>
<feature type="compositionally biased region" description="Basic and acidic residues" evidence="1">
    <location>
        <begin position="29"/>
        <end position="40"/>
    </location>
</feature>
<evidence type="ECO:0000313" key="2">
    <source>
        <dbReference type="EMBL" id="DAF51929.1"/>
    </source>
</evidence>
<feature type="compositionally biased region" description="Low complexity" evidence="1">
    <location>
        <begin position="61"/>
        <end position="70"/>
    </location>
</feature>
<name>A0A8S5SLP5_9CAUD</name>
<feature type="compositionally biased region" description="Low complexity" evidence="1">
    <location>
        <begin position="41"/>
        <end position="52"/>
    </location>
</feature>
<sequence length="94" mass="9305">MAITAKKVSAGDEIKAEDHNTLVDDVIALDEKPSKGEKGDTGAAGKDGAAGAKGEKGDTGAKGATGAAGKDGFGTEAQYNDIITRLDALEAAGE</sequence>
<evidence type="ECO:0000256" key="1">
    <source>
        <dbReference type="SAM" id="MobiDB-lite"/>
    </source>
</evidence>
<dbReference type="EMBL" id="BK032625">
    <property type="protein sequence ID" value="DAF51929.1"/>
    <property type="molecule type" value="Genomic_DNA"/>
</dbReference>
<accession>A0A8S5SLP5</accession>
<dbReference type="InterPro" id="IPR008160">
    <property type="entry name" value="Collagen"/>
</dbReference>
<reference evidence="2" key="1">
    <citation type="journal article" date="2021" name="Proc. Natl. Acad. Sci. U.S.A.">
        <title>A Catalog of Tens of Thousands of Viruses from Human Metagenomes Reveals Hidden Associations with Chronic Diseases.</title>
        <authorList>
            <person name="Tisza M.J."/>
            <person name="Buck C.B."/>
        </authorList>
    </citation>
    <scope>NUCLEOTIDE SEQUENCE</scope>
    <source>
        <strain evidence="2">CtOb14</strain>
    </source>
</reference>
<dbReference type="Pfam" id="PF01391">
    <property type="entry name" value="Collagen"/>
    <property type="match status" value="1"/>
</dbReference>
<proteinExistence type="predicted"/>
<protein>
    <submittedName>
        <fullName evidence="2">Uncharacterized protein</fullName>
    </submittedName>
</protein>